<comment type="catalytic activity">
    <reaction evidence="6">
        <text>RX + glutathione = an S-substituted glutathione + a halide anion + H(+)</text>
        <dbReference type="Rhea" id="RHEA:16437"/>
        <dbReference type="ChEBI" id="CHEBI:15378"/>
        <dbReference type="ChEBI" id="CHEBI:16042"/>
        <dbReference type="ChEBI" id="CHEBI:17792"/>
        <dbReference type="ChEBI" id="CHEBI:57925"/>
        <dbReference type="ChEBI" id="CHEBI:90779"/>
        <dbReference type="EC" id="2.5.1.18"/>
    </reaction>
</comment>
<dbReference type="VEuPathDB" id="VectorBase:AALF009840"/>
<feature type="domain" description="GST N-terminal" evidence="7">
    <location>
        <begin position="2"/>
        <end position="83"/>
    </location>
</feature>
<dbReference type="PANTHER" id="PTHR43969">
    <property type="entry name" value="GLUTATHIONE S TRANSFERASE D10, ISOFORM A-RELATED"/>
    <property type="match status" value="1"/>
</dbReference>
<dbReference type="SFLD" id="SFLDG01153">
    <property type="entry name" value="Main.4:_Theta-like"/>
    <property type="match status" value="1"/>
</dbReference>
<dbReference type="InterPro" id="IPR036249">
    <property type="entry name" value="Thioredoxin-like_sf"/>
</dbReference>
<dbReference type="GO" id="GO:0006749">
    <property type="term" value="P:glutathione metabolic process"/>
    <property type="evidence" value="ECO:0007669"/>
    <property type="project" value="TreeGrafter"/>
</dbReference>
<evidence type="ECO:0000259" key="8">
    <source>
        <dbReference type="PROSITE" id="PS50405"/>
    </source>
</evidence>
<accession>A0A023EJX3</accession>
<dbReference type="PANTHER" id="PTHR43969:SF9">
    <property type="entry name" value="GLUTATHIONE S TRANSFERASE D10, ISOFORM A-RELATED"/>
    <property type="match status" value="1"/>
</dbReference>
<evidence type="ECO:0000313" key="11">
    <source>
        <dbReference type="Proteomes" id="UP000069940"/>
    </source>
</evidence>
<dbReference type="PROSITE" id="PS50404">
    <property type="entry name" value="GST_NTER"/>
    <property type="match status" value="1"/>
</dbReference>
<evidence type="ECO:0000256" key="6">
    <source>
        <dbReference type="ARBA" id="ARBA00047960"/>
    </source>
</evidence>
<dbReference type="OrthoDB" id="2309723at2759"/>
<dbReference type="FunFam" id="1.20.1050.10:FF:000007">
    <property type="entry name" value="Glutathione S-transferase 1-1"/>
    <property type="match status" value="1"/>
</dbReference>
<evidence type="ECO:0000313" key="10">
    <source>
        <dbReference type="EnsemblMetazoa" id="AALFPA23_012899.P18604"/>
    </source>
</evidence>
<dbReference type="VEuPathDB" id="VectorBase:AALFPA_068381"/>
<dbReference type="PROSITE" id="PS50405">
    <property type="entry name" value="GST_CTER"/>
    <property type="match status" value="1"/>
</dbReference>
<dbReference type="Pfam" id="PF02798">
    <property type="entry name" value="GST_N"/>
    <property type="match status" value="1"/>
</dbReference>
<proteinExistence type="evidence at transcript level"/>
<evidence type="ECO:0000256" key="3">
    <source>
        <dbReference type="ARBA" id="ARBA00012452"/>
    </source>
</evidence>
<evidence type="ECO:0000259" key="7">
    <source>
        <dbReference type="PROSITE" id="PS50404"/>
    </source>
</evidence>
<dbReference type="FunFam" id="3.40.30.10:FF:000034">
    <property type="entry name" value="glutathione S-transferase 1"/>
    <property type="match status" value="1"/>
</dbReference>
<dbReference type="SFLD" id="SFLDS00019">
    <property type="entry name" value="Glutathione_Transferase_(cytos"/>
    <property type="match status" value="1"/>
</dbReference>
<dbReference type="Gene3D" id="3.40.30.10">
    <property type="entry name" value="Glutaredoxin"/>
    <property type="match status" value="1"/>
</dbReference>
<evidence type="ECO:0000256" key="5">
    <source>
        <dbReference type="ARBA" id="ARBA00041523"/>
    </source>
</evidence>
<dbReference type="VEuPathDB" id="VectorBase:AALFPA_050052"/>
<dbReference type="GO" id="GO:0004364">
    <property type="term" value="F:glutathione transferase activity"/>
    <property type="evidence" value="ECO:0007669"/>
    <property type="project" value="UniProtKB-EC"/>
</dbReference>
<dbReference type="EMBL" id="GAPW01004201">
    <property type="protein sequence ID" value="JAC09397.1"/>
    <property type="molecule type" value="mRNA"/>
</dbReference>
<evidence type="ECO:0000256" key="1">
    <source>
        <dbReference type="ARBA" id="ARBA00009899"/>
    </source>
</evidence>
<sequence length="218" mass="24116">MAPIVLYHFPMSPPSRSALLVARNLGLDVEVKILNLMAGEHMQEEFLKINPQHTVPTIVDDDYVLWESKAIATYLVEQHQPDSTLYPADPKQRGIINQRLYFDSTVLFGRAYAAFAPLMRQGATTIPQEKKDAIMEALGTLNGYLDGQDWVAGENTTVADLCLLATVSSLEKFGVDLSGLPNVTAWLERCKSLPGFEENEEGASIFGNGLKSKLEEPF</sequence>
<keyword evidence="11" id="KW-1185">Reference proteome</keyword>
<dbReference type="STRING" id="7160.A0A023EJX3"/>
<dbReference type="InterPro" id="IPR004045">
    <property type="entry name" value="Glutathione_S-Trfase_N"/>
</dbReference>
<dbReference type="InterPro" id="IPR004046">
    <property type="entry name" value="GST_C"/>
</dbReference>
<dbReference type="EC" id="2.5.1.18" evidence="3"/>
<gene>
    <name evidence="10" type="primary">109406531</name>
</gene>
<comment type="similarity">
    <text evidence="1">Belongs to the GST superfamily. Theta family.</text>
</comment>
<dbReference type="SUPFAM" id="SSF52833">
    <property type="entry name" value="Thioredoxin-like"/>
    <property type="match status" value="1"/>
</dbReference>
<comment type="subunit">
    <text evidence="2">Homodimer.</text>
</comment>
<dbReference type="SFLD" id="SFLDG00358">
    <property type="entry name" value="Main_(cytGST)"/>
    <property type="match status" value="1"/>
</dbReference>
<evidence type="ECO:0000256" key="4">
    <source>
        <dbReference type="ARBA" id="ARBA00022679"/>
    </source>
</evidence>
<dbReference type="EnsemblMetazoa" id="AALFPA23_012899.R18604">
    <property type="protein sequence ID" value="AALFPA23_012899.P18604"/>
    <property type="gene ID" value="AALFPA23_012899"/>
</dbReference>
<dbReference type="Proteomes" id="UP000069940">
    <property type="component" value="Unassembled WGS sequence"/>
</dbReference>
<dbReference type="VEuPathDB" id="VectorBase:AALC636_008807"/>
<dbReference type="VEuPathDB" id="VectorBase:AALC636_030301"/>
<feature type="domain" description="GST C-terminal" evidence="8">
    <location>
        <begin position="89"/>
        <end position="218"/>
    </location>
</feature>
<evidence type="ECO:0000313" key="9">
    <source>
        <dbReference type="EMBL" id="JAC09397.1"/>
    </source>
</evidence>
<dbReference type="Pfam" id="PF00043">
    <property type="entry name" value="GST_C"/>
    <property type="match status" value="1"/>
</dbReference>
<dbReference type="CDD" id="cd03177">
    <property type="entry name" value="GST_C_Delta_Epsilon"/>
    <property type="match status" value="1"/>
</dbReference>
<reference evidence="11" key="2">
    <citation type="journal article" date="2015" name="Proc. Natl. Acad. Sci. U.S.A.">
        <title>Genome sequence of the Asian Tiger mosquito, Aedes albopictus, reveals insights into its biology, genetics, and evolution.</title>
        <authorList>
            <person name="Chen X.G."/>
            <person name="Jiang X."/>
            <person name="Gu J."/>
            <person name="Xu M."/>
            <person name="Wu Y."/>
            <person name="Deng Y."/>
            <person name="Zhang C."/>
            <person name="Bonizzoni M."/>
            <person name="Dermauw W."/>
            <person name="Vontas J."/>
            <person name="Armbruster P."/>
            <person name="Huang X."/>
            <person name="Yang Y."/>
            <person name="Zhang H."/>
            <person name="He W."/>
            <person name="Peng H."/>
            <person name="Liu Y."/>
            <person name="Wu K."/>
            <person name="Chen J."/>
            <person name="Lirakis M."/>
            <person name="Topalis P."/>
            <person name="Van Leeuwen T."/>
            <person name="Hall A.B."/>
            <person name="Jiang X."/>
            <person name="Thorpe C."/>
            <person name="Mueller R.L."/>
            <person name="Sun C."/>
            <person name="Waterhouse R.M."/>
            <person name="Yan G."/>
            <person name="Tu Z.J."/>
            <person name="Fang X."/>
            <person name="James A.A."/>
        </authorList>
    </citation>
    <scope>NUCLEOTIDE SEQUENCE [LARGE SCALE GENOMIC DNA]</scope>
    <source>
        <strain evidence="11">Foshan</strain>
    </source>
</reference>
<dbReference type="AlphaFoldDB" id="A0A023EJX3"/>
<name>A0A023EJX3_AEDAL</name>
<organism evidence="9">
    <name type="scientific">Aedes albopictus</name>
    <name type="common">Asian tiger mosquito</name>
    <name type="synonym">Stegomyia albopicta</name>
    <dbReference type="NCBI Taxonomy" id="7160"/>
    <lineage>
        <taxon>Eukaryota</taxon>
        <taxon>Metazoa</taxon>
        <taxon>Ecdysozoa</taxon>
        <taxon>Arthropoda</taxon>
        <taxon>Hexapoda</taxon>
        <taxon>Insecta</taxon>
        <taxon>Pterygota</taxon>
        <taxon>Neoptera</taxon>
        <taxon>Endopterygota</taxon>
        <taxon>Diptera</taxon>
        <taxon>Nematocera</taxon>
        <taxon>Culicoidea</taxon>
        <taxon>Culicidae</taxon>
        <taxon>Culicinae</taxon>
        <taxon>Aedini</taxon>
        <taxon>Aedes</taxon>
        <taxon>Stegomyia</taxon>
    </lineage>
</organism>
<keyword evidence="4 9" id="KW-0808">Transferase</keyword>
<dbReference type="InterPro" id="IPR010987">
    <property type="entry name" value="Glutathione-S-Trfase_C-like"/>
</dbReference>
<dbReference type="InterPro" id="IPR036282">
    <property type="entry name" value="Glutathione-S-Trfase_C_sf"/>
</dbReference>
<dbReference type="CDD" id="cd03045">
    <property type="entry name" value="GST_N_Delta_Epsilon"/>
    <property type="match status" value="1"/>
</dbReference>
<dbReference type="PROSITE" id="PS51354">
    <property type="entry name" value="GLUTAREDOXIN_2"/>
    <property type="match status" value="1"/>
</dbReference>
<reference evidence="10" key="3">
    <citation type="submission" date="2025-05" db="UniProtKB">
        <authorList>
            <consortium name="EnsemblMetazoa"/>
        </authorList>
    </citation>
    <scope>IDENTIFICATION</scope>
    <source>
        <strain evidence="10">Foshan</strain>
    </source>
</reference>
<dbReference type="RefSeq" id="XP_019535172.2">
    <property type="nucleotide sequence ID" value="XM_019679627.3"/>
</dbReference>
<dbReference type="OMA" id="RIMEDHM"/>
<dbReference type="SUPFAM" id="SSF47616">
    <property type="entry name" value="GST C-terminal domain-like"/>
    <property type="match status" value="1"/>
</dbReference>
<dbReference type="KEGG" id="aalb:109406531"/>
<dbReference type="Gene3D" id="1.20.1050.10">
    <property type="match status" value="1"/>
</dbReference>
<evidence type="ECO:0000256" key="2">
    <source>
        <dbReference type="ARBA" id="ARBA00011738"/>
    </source>
</evidence>
<reference evidence="9" key="1">
    <citation type="journal article" date="2014" name="PLoS Negl. Trop. Dis.">
        <title>Identification and characterization of seminal fluid proteins in the Asian tiger mosquito, Aedes albopictus.</title>
        <authorList>
            <person name="Boes K.E."/>
            <person name="Ribeiro J.M."/>
            <person name="Wong A."/>
            <person name="Harrington L.C."/>
            <person name="Wolfner M.F."/>
            <person name="Sirot L.K."/>
        </authorList>
    </citation>
    <scope>NUCLEOTIDE SEQUENCE</scope>
    <source>
        <tissue evidence="9">Reproductive organs</tissue>
    </source>
</reference>
<dbReference type="InterPro" id="IPR040079">
    <property type="entry name" value="Glutathione_S-Trfase"/>
</dbReference>
<protein>
    <recommendedName>
        <fullName evidence="3">glutathione transferase</fullName>
        <ecNumber evidence="3">2.5.1.18</ecNumber>
    </recommendedName>
    <alternativeName>
        <fullName evidence="5">GST class-theta</fullName>
    </alternativeName>
</protein>